<name>A0A9J5Y9P6_SOLCO</name>
<keyword evidence="2" id="KW-1185">Reference proteome</keyword>
<sequence>MYVTSLIWGCNLEKKSAHRHRERRERNLQEEFKAIEFTFFLLDKEVADAPVPELVESHNSKYGSTKCEQQQDSI</sequence>
<dbReference type="AlphaFoldDB" id="A0A9J5Y9P6"/>
<organism evidence="1 2">
    <name type="scientific">Solanum commersonii</name>
    <name type="common">Commerson's wild potato</name>
    <name type="synonym">Commerson's nightshade</name>
    <dbReference type="NCBI Taxonomy" id="4109"/>
    <lineage>
        <taxon>Eukaryota</taxon>
        <taxon>Viridiplantae</taxon>
        <taxon>Streptophyta</taxon>
        <taxon>Embryophyta</taxon>
        <taxon>Tracheophyta</taxon>
        <taxon>Spermatophyta</taxon>
        <taxon>Magnoliopsida</taxon>
        <taxon>eudicotyledons</taxon>
        <taxon>Gunneridae</taxon>
        <taxon>Pentapetalae</taxon>
        <taxon>asterids</taxon>
        <taxon>lamiids</taxon>
        <taxon>Solanales</taxon>
        <taxon>Solanaceae</taxon>
        <taxon>Solanoideae</taxon>
        <taxon>Solaneae</taxon>
        <taxon>Solanum</taxon>
    </lineage>
</organism>
<dbReference type="EMBL" id="JACXVP010000007">
    <property type="protein sequence ID" value="KAG5597073.1"/>
    <property type="molecule type" value="Genomic_DNA"/>
</dbReference>
<accession>A0A9J5Y9P6</accession>
<reference evidence="1 2" key="1">
    <citation type="submission" date="2020-09" db="EMBL/GenBank/DDBJ databases">
        <title>De no assembly of potato wild relative species, Solanum commersonii.</title>
        <authorList>
            <person name="Cho K."/>
        </authorList>
    </citation>
    <scope>NUCLEOTIDE SEQUENCE [LARGE SCALE GENOMIC DNA]</scope>
    <source>
        <strain evidence="1">LZ3.2</strain>
        <tissue evidence="1">Leaf</tissue>
    </source>
</reference>
<evidence type="ECO:0000313" key="2">
    <source>
        <dbReference type="Proteomes" id="UP000824120"/>
    </source>
</evidence>
<dbReference type="Proteomes" id="UP000824120">
    <property type="component" value="Chromosome 7"/>
</dbReference>
<gene>
    <name evidence="1" type="ORF">H5410_038305</name>
</gene>
<protein>
    <submittedName>
        <fullName evidence="1">Uncharacterized protein</fullName>
    </submittedName>
</protein>
<evidence type="ECO:0000313" key="1">
    <source>
        <dbReference type="EMBL" id="KAG5597073.1"/>
    </source>
</evidence>
<comment type="caution">
    <text evidence="1">The sequence shown here is derived from an EMBL/GenBank/DDBJ whole genome shotgun (WGS) entry which is preliminary data.</text>
</comment>
<proteinExistence type="predicted"/>